<accession>A0A974A029</accession>
<dbReference type="AlphaFoldDB" id="A0A974A029"/>
<evidence type="ECO:0000313" key="2">
    <source>
        <dbReference type="EMBL" id="NVI43107.1"/>
    </source>
</evidence>
<gene>
    <name evidence="2" type="ORF">HAP48_008670</name>
</gene>
<reference evidence="2" key="1">
    <citation type="submission" date="2020-06" db="EMBL/GenBank/DDBJ databases">
        <title>Whole Genome Sequence of Bradyrhizobium sp. Strain 1S1.</title>
        <authorList>
            <person name="Bromfield E.S.P."/>
            <person name="Cloutier S."/>
        </authorList>
    </citation>
    <scope>NUCLEOTIDE SEQUENCE [LARGE SCALE GENOMIC DNA]</scope>
    <source>
        <strain evidence="2">1S1</strain>
    </source>
</reference>
<dbReference type="InterPro" id="IPR024311">
    <property type="entry name" value="Lipocalin-like"/>
</dbReference>
<dbReference type="Pfam" id="PF13924">
    <property type="entry name" value="Lipocalin_5"/>
    <property type="match status" value="1"/>
</dbReference>
<dbReference type="EMBL" id="JAAOLE020000001">
    <property type="protein sequence ID" value="NVI43107.1"/>
    <property type="molecule type" value="Genomic_DNA"/>
</dbReference>
<evidence type="ECO:0000259" key="1">
    <source>
        <dbReference type="Pfam" id="PF13924"/>
    </source>
</evidence>
<sequence length="143" mass="15869">MTDDVPSQFIGVWKLVSFERRQVGVETVVKTYGEHPKGYRIHTTGGRMIYMFFAEDRKASVGAVTDADRIAWSKTMASAAGPFESIGGNRVVFYPEVSAVQYLQPITSGFEIKGNDLTMTSDPIKDPTGGPDLYFRSTYVRAE</sequence>
<comment type="caution">
    <text evidence="2">The sequence shown here is derived from an EMBL/GenBank/DDBJ whole genome shotgun (WGS) entry which is preliminary data.</text>
</comment>
<name>A0A974A029_9BRAD</name>
<feature type="domain" description="Lipocalin-like" evidence="1">
    <location>
        <begin position="10"/>
        <end position="101"/>
    </location>
</feature>
<organism evidence="2">
    <name type="scientific">Bradyrhizobium septentrionale</name>
    <dbReference type="NCBI Taxonomy" id="1404411"/>
    <lineage>
        <taxon>Bacteria</taxon>
        <taxon>Pseudomonadati</taxon>
        <taxon>Pseudomonadota</taxon>
        <taxon>Alphaproteobacteria</taxon>
        <taxon>Hyphomicrobiales</taxon>
        <taxon>Nitrobacteraceae</taxon>
        <taxon>Bradyrhizobium</taxon>
    </lineage>
</organism>
<proteinExistence type="predicted"/>
<dbReference type="RefSeq" id="WP_166209398.1">
    <property type="nucleotide sequence ID" value="NZ_CP088285.1"/>
</dbReference>
<protein>
    <submittedName>
        <fullName evidence="2">Lipocalin-like domain-containing protein</fullName>
    </submittedName>
</protein>